<evidence type="ECO:0000313" key="9">
    <source>
        <dbReference type="Proteomes" id="UP000602198"/>
    </source>
</evidence>
<keyword evidence="3" id="KW-0547">Nucleotide-binding</keyword>
<evidence type="ECO:0000256" key="1">
    <source>
        <dbReference type="ARBA" id="ARBA00010688"/>
    </source>
</evidence>
<protein>
    <submittedName>
        <fullName evidence="8">Hexose kinase</fullName>
        <ecNumber evidence="8">2.7.1.-</ecNumber>
    </submittedName>
</protein>
<dbReference type="NCBIfam" id="TIGR03168">
    <property type="entry name" value="1-PFK"/>
    <property type="match status" value="1"/>
</dbReference>
<dbReference type="Proteomes" id="UP000602198">
    <property type="component" value="Unassembled WGS sequence"/>
</dbReference>
<organism evidence="8 9">
    <name type="scientific">Nocardia acididurans</name>
    <dbReference type="NCBI Taxonomy" id="2802282"/>
    <lineage>
        <taxon>Bacteria</taxon>
        <taxon>Bacillati</taxon>
        <taxon>Actinomycetota</taxon>
        <taxon>Actinomycetes</taxon>
        <taxon>Mycobacteriales</taxon>
        <taxon>Nocardiaceae</taxon>
        <taxon>Nocardia</taxon>
    </lineage>
</organism>
<evidence type="ECO:0000313" key="8">
    <source>
        <dbReference type="EMBL" id="MBL1075807.1"/>
    </source>
</evidence>
<dbReference type="InterPro" id="IPR029056">
    <property type="entry name" value="Ribokinase-like"/>
</dbReference>
<dbReference type="PANTHER" id="PTHR46566">
    <property type="entry name" value="1-PHOSPHOFRUCTOKINASE-RELATED"/>
    <property type="match status" value="1"/>
</dbReference>
<proteinExistence type="inferred from homology"/>
<keyword evidence="2 8" id="KW-0808">Transferase</keyword>
<comment type="similarity">
    <text evidence="1">Belongs to the carbohydrate kinase PfkB family.</text>
</comment>
<evidence type="ECO:0000256" key="2">
    <source>
        <dbReference type="ARBA" id="ARBA00022679"/>
    </source>
</evidence>
<name>A0ABS1M584_9NOCA</name>
<evidence type="ECO:0000256" key="6">
    <source>
        <dbReference type="SAM" id="MobiDB-lite"/>
    </source>
</evidence>
<dbReference type="EMBL" id="JAERRJ010000005">
    <property type="protein sequence ID" value="MBL1075807.1"/>
    <property type="molecule type" value="Genomic_DNA"/>
</dbReference>
<evidence type="ECO:0000259" key="7">
    <source>
        <dbReference type="Pfam" id="PF00294"/>
    </source>
</evidence>
<dbReference type="EC" id="2.7.1.-" evidence="8"/>
<keyword evidence="9" id="KW-1185">Reference proteome</keyword>
<comment type="caution">
    <text evidence="8">The sequence shown here is derived from an EMBL/GenBank/DDBJ whole genome shotgun (WGS) entry which is preliminary data.</text>
</comment>
<feature type="region of interest" description="Disordered" evidence="6">
    <location>
        <begin position="1"/>
        <end position="37"/>
    </location>
</feature>
<keyword evidence="4 8" id="KW-0418">Kinase</keyword>
<dbReference type="GO" id="GO:0016301">
    <property type="term" value="F:kinase activity"/>
    <property type="evidence" value="ECO:0007669"/>
    <property type="project" value="UniProtKB-KW"/>
</dbReference>
<feature type="compositionally biased region" description="Low complexity" evidence="6">
    <location>
        <begin position="24"/>
        <end position="33"/>
    </location>
</feature>
<gene>
    <name evidence="8" type="ORF">JK358_15530</name>
</gene>
<dbReference type="SUPFAM" id="SSF53613">
    <property type="entry name" value="Ribokinase-like"/>
    <property type="match status" value="1"/>
</dbReference>
<keyword evidence="5" id="KW-0067">ATP-binding</keyword>
<sequence length="381" mass="38609">MGGAGVRGVAGRCGAGRHAHTRLGGRTTGCRRSAGGGVRGFDSGGRGAAIAARAVPGELVVVILTVTPNPAYDVTYRVERMERGGAQRVRAVEVRPGGKGVNVARVLNVTGTYAVASGLADNDFAEFAAEAVPVDFVAGLPRVRRTLVVAEADGTATGLWEPGATVRDSGVIDTLMTRVRALLPQTRGLVISGSLPGGVRPSLPAELARMAVAAGVPVICDVDGEALRYAVAVAGVVLMPNTAELRELTGFATHSATEVVRVVHPLLSNGVRAVVATRGADGMVAVTADGAWFARLPEPITGNPTGAGDAAAAAVISHLAQAGSAVVSPWPALLADAVATSAAAVAAPVAGELDLSLRAHLLRKVRVYPVSAPNSQEFSCP</sequence>
<dbReference type="Gene3D" id="3.40.1190.20">
    <property type="match status" value="1"/>
</dbReference>
<dbReference type="InterPro" id="IPR011611">
    <property type="entry name" value="PfkB_dom"/>
</dbReference>
<feature type="domain" description="Carbohydrate kinase PfkB" evidence="7">
    <location>
        <begin position="72"/>
        <end position="347"/>
    </location>
</feature>
<evidence type="ECO:0000256" key="4">
    <source>
        <dbReference type="ARBA" id="ARBA00022777"/>
    </source>
</evidence>
<evidence type="ECO:0000256" key="5">
    <source>
        <dbReference type="ARBA" id="ARBA00022840"/>
    </source>
</evidence>
<evidence type="ECO:0000256" key="3">
    <source>
        <dbReference type="ARBA" id="ARBA00022741"/>
    </source>
</evidence>
<dbReference type="InterPro" id="IPR017583">
    <property type="entry name" value="Tagatose/fructose_Pkinase"/>
</dbReference>
<feature type="compositionally biased region" description="Gly residues" evidence="6">
    <location>
        <begin position="1"/>
        <end position="14"/>
    </location>
</feature>
<dbReference type="Pfam" id="PF00294">
    <property type="entry name" value="PfkB"/>
    <property type="match status" value="1"/>
</dbReference>
<reference evidence="8 9" key="1">
    <citation type="submission" date="2021-01" db="EMBL/GenBank/DDBJ databases">
        <title>WGS of actinomycetes isolated from Thailand.</title>
        <authorList>
            <person name="Thawai C."/>
        </authorList>
    </citation>
    <scope>NUCLEOTIDE SEQUENCE [LARGE SCALE GENOMIC DNA]</scope>
    <source>
        <strain evidence="8 9">LPG 2</strain>
    </source>
</reference>
<dbReference type="PANTHER" id="PTHR46566:SF5">
    <property type="entry name" value="1-PHOSPHOFRUCTOKINASE"/>
    <property type="match status" value="1"/>
</dbReference>
<accession>A0ABS1M584</accession>